<dbReference type="SUPFAM" id="SSF90123">
    <property type="entry name" value="ABC transporter transmembrane region"/>
    <property type="match status" value="1"/>
</dbReference>
<evidence type="ECO:0000256" key="6">
    <source>
        <dbReference type="ARBA" id="ARBA00022989"/>
    </source>
</evidence>
<dbReference type="InterPro" id="IPR003439">
    <property type="entry name" value="ABC_transporter-like_ATP-bd"/>
</dbReference>
<reference evidence="12" key="1">
    <citation type="submission" date="2010-05" db="EMBL/GenBank/DDBJ databases">
        <title>The complete genome of Truepera radiovictris DSM 17093.</title>
        <authorList>
            <consortium name="US DOE Joint Genome Institute (JGI-PGF)"/>
            <person name="Lucas S."/>
            <person name="Copeland A."/>
            <person name="Lapidus A."/>
            <person name="Glavina del Rio T."/>
            <person name="Dalin E."/>
            <person name="Tice H."/>
            <person name="Bruce D."/>
            <person name="Goodwin L."/>
            <person name="Pitluck S."/>
            <person name="Kyrpides N."/>
            <person name="Mavromatis K."/>
            <person name="Ovchinnikova G."/>
            <person name="Munk A.C."/>
            <person name="Detter J.C."/>
            <person name="Han C."/>
            <person name="Tapia R."/>
            <person name="Land M."/>
            <person name="Hauser L."/>
            <person name="Markowitz V."/>
            <person name="Cheng J.-F."/>
            <person name="Hugenholtz P."/>
            <person name="Woyke T."/>
            <person name="Wu D."/>
            <person name="Tindall B."/>
            <person name="Pomrenke H.G."/>
            <person name="Brambilla E."/>
            <person name="Klenk H.-P."/>
            <person name="Eisen J.A."/>
        </authorList>
    </citation>
    <scope>NUCLEOTIDE SEQUENCE [LARGE SCALE GENOMIC DNA]</scope>
    <source>
        <strain evidence="12">DSM 17093 / CIP 108686 / LMG 22925 / RQ-24</strain>
    </source>
</reference>
<dbReference type="KEGG" id="tra:Trad_0773"/>
<dbReference type="GO" id="GO:0005886">
    <property type="term" value="C:plasma membrane"/>
    <property type="evidence" value="ECO:0007669"/>
    <property type="project" value="UniProtKB-SubCell"/>
</dbReference>
<evidence type="ECO:0000256" key="5">
    <source>
        <dbReference type="ARBA" id="ARBA00022840"/>
    </source>
</evidence>
<evidence type="ECO:0000259" key="10">
    <source>
        <dbReference type="PROSITE" id="PS50929"/>
    </source>
</evidence>
<evidence type="ECO:0000259" key="9">
    <source>
        <dbReference type="PROSITE" id="PS50893"/>
    </source>
</evidence>
<dbReference type="PROSITE" id="PS50893">
    <property type="entry name" value="ABC_TRANSPORTER_2"/>
    <property type="match status" value="1"/>
</dbReference>
<evidence type="ECO:0000256" key="8">
    <source>
        <dbReference type="SAM" id="Phobius"/>
    </source>
</evidence>
<keyword evidence="3 8" id="KW-0812">Transmembrane</keyword>
<evidence type="ECO:0000313" key="11">
    <source>
        <dbReference type="EMBL" id="ADI13907.1"/>
    </source>
</evidence>
<feature type="transmembrane region" description="Helical" evidence="8">
    <location>
        <begin position="191"/>
        <end position="214"/>
    </location>
</feature>
<dbReference type="Gene3D" id="1.20.1560.10">
    <property type="entry name" value="ABC transporter type 1, transmembrane domain"/>
    <property type="match status" value="1"/>
</dbReference>
<dbReference type="PROSITE" id="PS50929">
    <property type="entry name" value="ABC_TM1F"/>
    <property type="match status" value="1"/>
</dbReference>
<feature type="domain" description="ABC transporter" evidence="9">
    <location>
        <begin position="406"/>
        <end position="641"/>
    </location>
</feature>
<dbReference type="InterPro" id="IPR036640">
    <property type="entry name" value="ABC1_TM_sf"/>
</dbReference>
<name>D7CU09_TRURR</name>
<dbReference type="InterPro" id="IPR027417">
    <property type="entry name" value="P-loop_NTPase"/>
</dbReference>
<dbReference type="Proteomes" id="UP000000379">
    <property type="component" value="Chromosome"/>
</dbReference>
<dbReference type="PANTHER" id="PTHR43394">
    <property type="entry name" value="ATP-DEPENDENT PERMEASE MDL1, MITOCHONDRIAL"/>
    <property type="match status" value="1"/>
</dbReference>
<dbReference type="RefSeq" id="WP_013177279.1">
    <property type="nucleotide sequence ID" value="NC_014221.1"/>
</dbReference>
<dbReference type="EMBL" id="CP002049">
    <property type="protein sequence ID" value="ADI13907.1"/>
    <property type="molecule type" value="Genomic_DNA"/>
</dbReference>
<evidence type="ECO:0000256" key="4">
    <source>
        <dbReference type="ARBA" id="ARBA00022741"/>
    </source>
</evidence>
<dbReference type="CDD" id="cd18544">
    <property type="entry name" value="ABC_6TM_TmrA_like"/>
    <property type="match status" value="1"/>
</dbReference>
<dbReference type="STRING" id="649638.Trad_0773"/>
<keyword evidence="12" id="KW-1185">Reference proteome</keyword>
<evidence type="ECO:0000256" key="1">
    <source>
        <dbReference type="ARBA" id="ARBA00004651"/>
    </source>
</evidence>
<feature type="domain" description="ABC transmembrane type-1" evidence="10">
    <location>
        <begin position="70"/>
        <end position="371"/>
    </location>
</feature>
<proteinExistence type="predicted"/>
<keyword evidence="5" id="KW-0067">ATP-binding</keyword>
<organism evidence="11 12">
    <name type="scientific">Truepera radiovictrix (strain DSM 17093 / CIP 108686 / LMG 22925 / RQ-24)</name>
    <dbReference type="NCBI Taxonomy" id="649638"/>
    <lineage>
        <taxon>Bacteria</taxon>
        <taxon>Thermotogati</taxon>
        <taxon>Deinococcota</taxon>
        <taxon>Deinococci</taxon>
        <taxon>Trueperales</taxon>
        <taxon>Trueperaceae</taxon>
        <taxon>Truepera</taxon>
    </lineage>
</organism>
<dbReference type="PANTHER" id="PTHR43394:SF1">
    <property type="entry name" value="ATP-BINDING CASSETTE SUB-FAMILY B MEMBER 10, MITOCHONDRIAL"/>
    <property type="match status" value="1"/>
</dbReference>
<dbReference type="GO" id="GO:0005524">
    <property type="term" value="F:ATP binding"/>
    <property type="evidence" value="ECO:0007669"/>
    <property type="project" value="UniProtKB-KW"/>
</dbReference>
<dbReference type="SUPFAM" id="SSF52540">
    <property type="entry name" value="P-loop containing nucleoside triphosphate hydrolases"/>
    <property type="match status" value="1"/>
</dbReference>
<reference evidence="11 12" key="2">
    <citation type="journal article" date="2011" name="Stand. Genomic Sci.">
        <title>Complete genome sequence of Truepera radiovictrix type strain (RQ-24).</title>
        <authorList>
            <person name="Ivanova N."/>
            <person name="Rohde C."/>
            <person name="Munk C."/>
            <person name="Nolan M."/>
            <person name="Lucas S."/>
            <person name="Del Rio T.G."/>
            <person name="Tice H."/>
            <person name="Deshpande S."/>
            <person name="Cheng J.F."/>
            <person name="Tapia R."/>
            <person name="Han C."/>
            <person name="Goodwin L."/>
            <person name="Pitluck S."/>
            <person name="Liolios K."/>
            <person name="Mavromatis K."/>
            <person name="Mikhailova N."/>
            <person name="Pati A."/>
            <person name="Chen A."/>
            <person name="Palaniappan K."/>
            <person name="Land M."/>
            <person name="Hauser L."/>
            <person name="Chang Y.J."/>
            <person name="Jeffries C.D."/>
            <person name="Brambilla E."/>
            <person name="Rohde M."/>
            <person name="Goker M."/>
            <person name="Tindall B.J."/>
            <person name="Woyke T."/>
            <person name="Bristow J."/>
            <person name="Eisen J.A."/>
            <person name="Markowitz V."/>
            <person name="Hugenholtz P."/>
            <person name="Kyrpides N.C."/>
            <person name="Klenk H.P."/>
            <person name="Lapidus A."/>
        </authorList>
    </citation>
    <scope>NUCLEOTIDE SEQUENCE [LARGE SCALE GENOMIC DNA]</scope>
    <source>
        <strain evidence="12">DSM 17093 / CIP 108686 / LMG 22925 / RQ-24</strain>
    </source>
</reference>
<feature type="transmembrane region" description="Helical" evidence="8">
    <location>
        <begin position="331"/>
        <end position="349"/>
    </location>
</feature>
<gene>
    <name evidence="11" type="ordered locus">Trad_0773</name>
</gene>
<dbReference type="GO" id="GO:0016887">
    <property type="term" value="F:ATP hydrolysis activity"/>
    <property type="evidence" value="ECO:0007669"/>
    <property type="project" value="InterPro"/>
</dbReference>
<dbReference type="GO" id="GO:0015421">
    <property type="term" value="F:ABC-type oligopeptide transporter activity"/>
    <property type="evidence" value="ECO:0007669"/>
    <property type="project" value="TreeGrafter"/>
</dbReference>
<dbReference type="Pfam" id="PF00664">
    <property type="entry name" value="ABC_membrane"/>
    <property type="match status" value="1"/>
</dbReference>
<evidence type="ECO:0000256" key="7">
    <source>
        <dbReference type="ARBA" id="ARBA00023136"/>
    </source>
</evidence>
<dbReference type="eggNOG" id="COG1132">
    <property type="taxonomic scope" value="Bacteria"/>
</dbReference>
<dbReference type="InterPro" id="IPR039421">
    <property type="entry name" value="Type_1_exporter"/>
</dbReference>
<feature type="transmembrane region" description="Helical" evidence="8">
    <location>
        <begin position="303"/>
        <end position="325"/>
    </location>
</feature>
<evidence type="ECO:0000256" key="2">
    <source>
        <dbReference type="ARBA" id="ARBA00022448"/>
    </source>
</evidence>
<dbReference type="OrthoDB" id="9762517at2"/>
<dbReference type="SMART" id="SM00382">
    <property type="entry name" value="AAA"/>
    <property type="match status" value="1"/>
</dbReference>
<dbReference type="InterPro" id="IPR003593">
    <property type="entry name" value="AAA+_ATPase"/>
</dbReference>
<feature type="transmembrane region" description="Helical" evidence="8">
    <location>
        <begin position="114"/>
        <end position="134"/>
    </location>
</feature>
<feature type="transmembrane region" description="Helical" evidence="8">
    <location>
        <begin position="69"/>
        <end position="94"/>
    </location>
</feature>
<keyword evidence="6 8" id="KW-1133">Transmembrane helix</keyword>
<dbReference type="FunFam" id="3.40.50.300:FF:000287">
    <property type="entry name" value="Multidrug ABC transporter ATP-binding protein"/>
    <property type="match status" value="1"/>
</dbReference>
<dbReference type="HOGENOM" id="CLU_000604_84_3_0"/>
<dbReference type="AlphaFoldDB" id="D7CU09"/>
<evidence type="ECO:0000256" key="3">
    <source>
        <dbReference type="ARBA" id="ARBA00022692"/>
    </source>
</evidence>
<feature type="transmembrane region" description="Helical" evidence="8">
    <location>
        <begin position="220"/>
        <end position="238"/>
    </location>
</feature>
<keyword evidence="2" id="KW-0813">Transport</keyword>
<comment type="subcellular location">
    <subcellularLocation>
        <location evidence="1">Cell membrane</location>
        <topology evidence="1">Multi-pass membrane protein</topology>
    </subcellularLocation>
</comment>
<accession>D7CU09</accession>
<dbReference type="Pfam" id="PF00005">
    <property type="entry name" value="ABC_tran"/>
    <property type="match status" value="1"/>
</dbReference>
<dbReference type="InterPro" id="IPR011527">
    <property type="entry name" value="ABC1_TM_dom"/>
</dbReference>
<protein>
    <submittedName>
        <fullName evidence="11">ABC transporter related protein</fullName>
    </submittedName>
</protein>
<keyword evidence="7 8" id="KW-0472">Membrane</keyword>
<dbReference type="CDD" id="cd03254">
    <property type="entry name" value="ABCC_Glucan_exporter_like"/>
    <property type="match status" value="1"/>
</dbReference>
<dbReference type="Gene3D" id="3.40.50.300">
    <property type="entry name" value="P-loop containing nucleotide triphosphate hydrolases"/>
    <property type="match status" value="1"/>
</dbReference>
<evidence type="ECO:0000313" key="12">
    <source>
        <dbReference type="Proteomes" id="UP000000379"/>
    </source>
</evidence>
<sequence length="657" mass="74590">MTHGSYSYDDDTYSVAEAKRRARAQRRRKVASLRREGHFDEDGEAVQGEFDWRLAKRLLGYLRPYRKQALWSVALLLIYSAIVPVFPFLITLAIDRYINPVAEPYASLSQSARYEGVVLIVLIYMGLRLLNFGLRYGYTYLVSWLGQYVVFDIRRAIFVKVQRLHMGFFDRTPVGRLITRVTSDIEAIQQAVVDGVVGIVADMGLLIGLMVYMFVIDWRLALVTLTVMPPLYLALNYVRKRIRDAFRAVRLRTSKSNAYLSENLSGMKTVQLFNREARNERRFDQINLELLDAYVEQVRWFSLFFPIVQVAGAVSVALILFYGAVLLTGETLGGATGGAVTIGVLAAFLQYSGDFFRPIQNLSDRFNILQAAMASSERIFGLLDTPEGVTDKPHPARFEEGFRGEVRFDNVWFAYQDEEWVLKDLSFTIHPGESVAFVGHTGAGKTTIISLVSRFYDVQRGAIYLDGKDVRDYDQVTLRRHVGIVLQDPFLFSGTVRSNITLNDDSIPLERVVEAARFVNAHGFIERLPQGYDTPVLERGAGFSTGQKQLIAFARALVQNPDILLVLDEATANVDTETEELIQDALEKLMQGRTSIIIAHRLSTIQNVDRIMVMRKGRLLEQGNHFELLQQGGYYRKLYELQYQRQSEARPKVSGDD</sequence>
<keyword evidence="4" id="KW-0547">Nucleotide-binding</keyword>